<name>A0ABQ4PS52_9GAMM</name>
<reference evidence="4" key="1">
    <citation type="submission" date="2021-05" db="EMBL/GenBank/DDBJ databases">
        <title>Molecular characterization for Shewanella algae harboring chromosomal blaOXA-55-like strains isolated from clinical and environment sample.</title>
        <authorList>
            <person name="Ohama Y."/>
            <person name="Aoki K."/>
            <person name="Harada S."/>
            <person name="Moriya K."/>
            <person name="Ishii Y."/>
            <person name="Tateda K."/>
        </authorList>
    </citation>
    <scope>NUCLEOTIDE SEQUENCE</scope>
    <source>
        <strain evidence="4">JCM 11563</strain>
    </source>
</reference>
<dbReference type="Proteomes" id="UP000887104">
    <property type="component" value="Unassembled WGS sequence"/>
</dbReference>
<accession>A0ABQ4PS52</accession>
<dbReference type="InterPro" id="IPR058649">
    <property type="entry name" value="CzcB_C"/>
</dbReference>
<organism evidence="4 5">
    <name type="scientific">Shewanella sairae</name>
    <dbReference type="NCBI Taxonomy" id="190310"/>
    <lineage>
        <taxon>Bacteria</taxon>
        <taxon>Pseudomonadati</taxon>
        <taxon>Pseudomonadota</taxon>
        <taxon>Gammaproteobacteria</taxon>
        <taxon>Alteromonadales</taxon>
        <taxon>Shewanellaceae</taxon>
        <taxon>Shewanella</taxon>
    </lineage>
</organism>
<dbReference type="Pfam" id="PF25975">
    <property type="entry name" value="CzcB_C"/>
    <property type="match status" value="1"/>
</dbReference>
<dbReference type="PANTHER" id="PTHR32347:SF23">
    <property type="entry name" value="BLL5650 PROTEIN"/>
    <property type="match status" value="1"/>
</dbReference>
<evidence type="ECO:0000259" key="3">
    <source>
        <dbReference type="Pfam" id="PF25975"/>
    </source>
</evidence>
<gene>
    <name evidence="4" type="ORF">TUM4438_42020</name>
</gene>
<keyword evidence="5" id="KW-1185">Reference proteome</keyword>
<dbReference type="RefSeq" id="WP_220783167.1">
    <property type="nucleotide sequence ID" value="NZ_BPEY01000125.1"/>
</dbReference>
<dbReference type="Gene3D" id="2.40.420.20">
    <property type="match status" value="1"/>
</dbReference>
<comment type="subcellular location">
    <subcellularLocation>
        <location evidence="1">Cell envelope</location>
    </subcellularLocation>
</comment>
<dbReference type="Gene3D" id="2.40.30.170">
    <property type="match status" value="1"/>
</dbReference>
<evidence type="ECO:0000256" key="1">
    <source>
        <dbReference type="ARBA" id="ARBA00004196"/>
    </source>
</evidence>
<evidence type="ECO:0000313" key="5">
    <source>
        <dbReference type="Proteomes" id="UP000887104"/>
    </source>
</evidence>
<dbReference type="InterPro" id="IPR050465">
    <property type="entry name" value="UPF0194_transport"/>
</dbReference>
<proteinExistence type="predicted"/>
<dbReference type="EMBL" id="BPEY01000125">
    <property type="protein sequence ID" value="GIU51650.1"/>
    <property type="molecule type" value="Genomic_DNA"/>
</dbReference>
<dbReference type="PANTHER" id="PTHR32347">
    <property type="entry name" value="EFFLUX SYSTEM COMPONENT YKNX-RELATED"/>
    <property type="match status" value="1"/>
</dbReference>
<feature type="domain" description="CzcB-like C-terminal circularly permuted SH3-like" evidence="3">
    <location>
        <begin position="359"/>
        <end position="412"/>
    </location>
</feature>
<comment type="caution">
    <text evidence="4">The sequence shown here is derived from an EMBL/GenBank/DDBJ whole genome shotgun (WGS) entry which is preliminary data.</text>
</comment>
<evidence type="ECO:0000313" key="4">
    <source>
        <dbReference type="EMBL" id="GIU51650.1"/>
    </source>
</evidence>
<evidence type="ECO:0000256" key="2">
    <source>
        <dbReference type="ARBA" id="ARBA00023054"/>
    </source>
</evidence>
<protein>
    <recommendedName>
        <fullName evidence="3">CzcB-like C-terminal circularly permuted SH3-like domain-containing protein</fullName>
    </recommendedName>
</protein>
<keyword evidence="2" id="KW-0175">Coiled coil</keyword>
<sequence>MINTEDFTTSTVQCCGNQSSKKVLGSSLLLLATLALSACSDPATNGVLTFEVQRSDFKVDIPASGELEASNSTTVNVPTGLRGPQSLAWIMDNFSNVKAGDVVARMDGTRESFRLEMESLDYDRLGLDSQIQSQKDKTIDKTLSTDTKLTAQEQDLADRFFSEDERVYTKIDIIDQMRNQDYLEAKMDFYGWGISQHGSQAEAEQELIKLKQQGHKAKMNRYSSNLQQMEIVAPHDGLFVAQPGWNGALPVPGDMMWSGMAIGLLPDTSKMQAKLFVLESEALGLAIGKPVTLYLDAYPELALTGTLTQLDALAKAKEQDSPVNYFQITVSLDNTLIEIMQPGRQVNAMVHALDAKDVITVPNQALFQKSGEYWVYIKTPKGFAKQSVTLGNRSLNRTVITEGLKQGDTVALTTPPKRNRV</sequence>